<feature type="region of interest" description="Disordered" evidence="1">
    <location>
        <begin position="67"/>
        <end position="94"/>
    </location>
</feature>
<dbReference type="EMBL" id="FMWP01000093">
    <property type="protein sequence ID" value="SCZ97576.1"/>
    <property type="molecule type" value="Genomic_DNA"/>
</dbReference>
<protein>
    <submittedName>
        <fullName evidence="2">BZ3500_MvSof-1268-A1-R1_Chr4-3g07261 protein</fullName>
    </submittedName>
</protein>
<feature type="compositionally biased region" description="Low complexity" evidence="1">
    <location>
        <begin position="84"/>
        <end position="94"/>
    </location>
</feature>
<dbReference type="AlphaFoldDB" id="A0A2X0KZY0"/>
<accession>A0A2X0KZY0</accession>
<organism evidence="2 3">
    <name type="scientific">Microbotryum saponariae</name>
    <dbReference type="NCBI Taxonomy" id="289078"/>
    <lineage>
        <taxon>Eukaryota</taxon>
        <taxon>Fungi</taxon>
        <taxon>Dikarya</taxon>
        <taxon>Basidiomycota</taxon>
        <taxon>Pucciniomycotina</taxon>
        <taxon>Microbotryomycetes</taxon>
        <taxon>Microbotryales</taxon>
        <taxon>Microbotryaceae</taxon>
        <taxon>Microbotryum</taxon>
    </lineage>
</organism>
<sequence length="180" mass="19252">MSPSNHLAALEEATETVSYKIYLSNTLSSYEEWLIWISNNLRLDDLLDVTTLGIPAILEDFQAGMLTPPAASQPSTSGDEENTSPSASAAPTPSAADAEAIRLRALVLKGINAKASRLISPPRRRMDIHHTLDLKTRNALMIVMRPNRAMNTTAAAAKEKSGLESEGVAIAGSAEAILAR</sequence>
<keyword evidence="3" id="KW-1185">Reference proteome</keyword>
<name>A0A2X0KZY0_9BASI</name>
<evidence type="ECO:0000313" key="2">
    <source>
        <dbReference type="EMBL" id="SCZ97576.1"/>
    </source>
</evidence>
<evidence type="ECO:0000256" key="1">
    <source>
        <dbReference type="SAM" id="MobiDB-lite"/>
    </source>
</evidence>
<reference evidence="3" key="1">
    <citation type="submission" date="2016-10" db="EMBL/GenBank/DDBJ databases">
        <authorList>
            <person name="Jeantristanb JTB J.-T."/>
            <person name="Ricardo R."/>
        </authorList>
    </citation>
    <scope>NUCLEOTIDE SEQUENCE [LARGE SCALE GENOMIC DNA]</scope>
</reference>
<dbReference type="OrthoDB" id="10558419at2759"/>
<proteinExistence type="predicted"/>
<gene>
    <name evidence="2" type="ORF">BZ3500_MVSOF-1268-A1-R1_CHR4-3G07261</name>
</gene>
<evidence type="ECO:0000313" key="3">
    <source>
        <dbReference type="Proteomes" id="UP000249723"/>
    </source>
</evidence>
<dbReference type="Proteomes" id="UP000249723">
    <property type="component" value="Unassembled WGS sequence"/>
</dbReference>